<dbReference type="GeneID" id="78401147"/>
<dbReference type="EMBL" id="CP040908">
    <property type="protein sequence ID" value="QLL57792.1"/>
    <property type="molecule type" value="Genomic_DNA"/>
</dbReference>
<reference evidence="2 3" key="1">
    <citation type="submission" date="2019-06" db="EMBL/GenBank/DDBJ databases">
        <title>Emergence of pandrug resistant Empedobacter falsenii in China.</title>
        <authorList>
            <person name="Dong N."/>
            <person name="Chen S."/>
            <person name="Zhang R."/>
        </authorList>
    </citation>
    <scope>NUCLEOTIDE SEQUENCE [LARGE SCALE GENOMIC DNA]</scope>
    <source>
        <strain evidence="2 3">1681-1</strain>
    </source>
</reference>
<dbReference type="RefSeq" id="WP_180906491.1">
    <property type="nucleotide sequence ID" value="NZ_CP040908.1"/>
</dbReference>
<evidence type="ECO:0000256" key="1">
    <source>
        <dbReference type="SAM" id="SignalP"/>
    </source>
</evidence>
<dbReference type="AlphaFoldDB" id="A0A7H9DRI5"/>
<sequence length="90" mass="10031">MKTIFLKKILPIGVGMMAVAFAFATEAQSSKKDAFVNGYIFNTLTSKCEPVDQDCNNIENIPCTYLNSSGPQIFRFNNDTFCSVPMTHRP</sequence>
<feature type="chain" id="PRO_5028955408" evidence="1">
    <location>
        <begin position="25"/>
        <end position="90"/>
    </location>
</feature>
<keyword evidence="3" id="KW-1185">Reference proteome</keyword>
<name>A0A7H9DRI5_9FLAO</name>
<dbReference type="Pfam" id="PF20130">
    <property type="entry name" value="DUF6520"/>
    <property type="match status" value="1"/>
</dbReference>
<feature type="signal peptide" evidence="1">
    <location>
        <begin position="1"/>
        <end position="24"/>
    </location>
</feature>
<keyword evidence="1" id="KW-0732">Signal</keyword>
<dbReference type="InterPro" id="IPR045391">
    <property type="entry name" value="DUF6520"/>
</dbReference>
<accession>A0A7H9DRI5</accession>
<proteinExistence type="predicted"/>
<protein>
    <submittedName>
        <fullName evidence="2">Uncharacterized protein</fullName>
    </submittedName>
</protein>
<dbReference type="Proteomes" id="UP000510643">
    <property type="component" value="Chromosome"/>
</dbReference>
<evidence type="ECO:0000313" key="3">
    <source>
        <dbReference type="Proteomes" id="UP000510643"/>
    </source>
</evidence>
<organism evidence="2 3">
    <name type="scientific">Empedobacter falsenii</name>
    <dbReference type="NCBI Taxonomy" id="343874"/>
    <lineage>
        <taxon>Bacteria</taxon>
        <taxon>Pseudomonadati</taxon>
        <taxon>Bacteroidota</taxon>
        <taxon>Flavobacteriia</taxon>
        <taxon>Flavobacteriales</taxon>
        <taxon>Weeksellaceae</taxon>
        <taxon>Empedobacter</taxon>
    </lineage>
</organism>
<evidence type="ECO:0000313" key="2">
    <source>
        <dbReference type="EMBL" id="QLL57792.1"/>
    </source>
</evidence>
<gene>
    <name evidence="2" type="ORF">FH779_06745</name>
</gene>
<dbReference type="KEGG" id="efal:FH779_06745"/>